<dbReference type="InterPro" id="IPR009081">
    <property type="entry name" value="PP-bd_ACP"/>
</dbReference>
<dbReference type="EMBL" id="JAFREP010000008">
    <property type="protein sequence ID" value="MBO1319177.1"/>
    <property type="molecule type" value="Genomic_DNA"/>
</dbReference>
<dbReference type="InterPro" id="IPR006162">
    <property type="entry name" value="Ppantetheine_attach_site"/>
</dbReference>
<dbReference type="Gene3D" id="1.10.1200.10">
    <property type="entry name" value="ACP-like"/>
    <property type="match status" value="1"/>
</dbReference>
<name>A0A8J7Q290_9BACT</name>
<reference evidence="4" key="1">
    <citation type="submission" date="2021-03" db="EMBL/GenBank/DDBJ databases">
        <authorList>
            <person name="Wang G."/>
        </authorList>
    </citation>
    <scope>NUCLEOTIDE SEQUENCE</scope>
    <source>
        <strain evidence="4">KCTC 12899</strain>
    </source>
</reference>
<feature type="domain" description="Carrier" evidence="3">
    <location>
        <begin position="13"/>
        <end position="65"/>
    </location>
</feature>
<evidence type="ECO:0000256" key="1">
    <source>
        <dbReference type="ARBA" id="ARBA00022450"/>
    </source>
</evidence>
<organism evidence="4 5">
    <name type="scientific">Acanthopleuribacter pedis</name>
    <dbReference type="NCBI Taxonomy" id="442870"/>
    <lineage>
        <taxon>Bacteria</taxon>
        <taxon>Pseudomonadati</taxon>
        <taxon>Acidobacteriota</taxon>
        <taxon>Holophagae</taxon>
        <taxon>Acanthopleuribacterales</taxon>
        <taxon>Acanthopleuribacteraceae</taxon>
        <taxon>Acanthopleuribacter</taxon>
    </lineage>
</organism>
<comment type="caution">
    <text evidence="4">The sequence shown here is derived from an EMBL/GenBank/DDBJ whole genome shotgun (WGS) entry which is preliminary data.</text>
</comment>
<dbReference type="Proteomes" id="UP000664417">
    <property type="component" value="Unassembled WGS sequence"/>
</dbReference>
<proteinExistence type="predicted"/>
<evidence type="ECO:0000259" key="3">
    <source>
        <dbReference type="Pfam" id="PF00550"/>
    </source>
</evidence>
<evidence type="ECO:0000313" key="4">
    <source>
        <dbReference type="EMBL" id="MBO1319177.1"/>
    </source>
</evidence>
<dbReference type="AlphaFoldDB" id="A0A8J7Q290"/>
<evidence type="ECO:0000256" key="2">
    <source>
        <dbReference type="ARBA" id="ARBA00022553"/>
    </source>
</evidence>
<keyword evidence="2" id="KW-0597">Phosphoprotein</keyword>
<keyword evidence="5" id="KW-1185">Reference proteome</keyword>
<keyword evidence="1" id="KW-0596">Phosphopantetheine</keyword>
<dbReference type="RefSeq" id="WP_207858996.1">
    <property type="nucleotide sequence ID" value="NZ_JAFREP010000008.1"/>
</dbReference>
<dbReference type="SUPFAM" id="SSF47336">
    <property type="entry name" value="ACP-like"/>
    <property type="match status" value="1"/>
</dbReference>
<protein>
    <recommendedName>
        <fullName evidence="3">Carrier domain-containing protein</fullName>
    </recommendedName>
</protein>
<dbReference type="Pfam" id="PF00550">
    <property type="entry name" value="PP-binding"/>
    <property type="match status" value="1"/>
</dbReference>
<sequence>MPNVPSLAELAAKVEELLYETTDIDNQPVPHDRPLMGEIGLDSLDMIELGFAMDEFFGFQFSDRNAVELLDERLGGGVLVAPTGYLTEQGRAMVLRRMPELEHLDLPEPLKMVEVQQYYTLETFARLMREFYVALPETCPETGEAVEVVDFVPQTAEGKVRVEPPRGDVLIDQWVDRAALEINAEPVA</sequence>
<evidence type="ECO:0000313" key="5">
    <source>
        <dbReference type="Proteomes" id="UP000664417"/>
    </source>
</evidence>
<dbReference type="PROSITE" id="PS00012">
    <property type="entry name" value="PHOSPHOPANTETHEINE"/>
    <property type="match status" value="1"/>
</dbReference>
<dbReference type="InterPro" id="IPR036736">
    <property type="entry name" value="ACP-like_sf"/>
</dbReference>
<gene>
    <name evidence="4" type="ORF">J3U88_11960</name>
</gene>
<accession>A0A8J7Q290</accession>